<gene>
    <name evidence="11" type="ORF">EV03_2121</name>
</gene>
<dbReference type="InterPro" id="IPR005672">
    <property type="entry name" value="Phosphate_PstA"/>
</dbReference>
<keyword evidence="5" id="KW-0592">Phosphate transport</keyword>
<name>A0A0A2C4B1_PROMR</name>
<feature type="transmembrane region" description="Helical" evidence="9">
    <location>
        <begin position="146"/>
        <end position="166"/>
    </location>
</feature>
<keyword evidence="6 9" id="KW-0812">Transmembrane</keyword>
<reference evidence="12" key="1">
    <citation type="journal article" date="2014" name="Sci. Data">
        <title>Genomes of diverse isolates of the marine cyanobacterium Prochlorococcus.</title>
        <authorList>
            <person name="Biller S."/>
            <person name="Berube P."/>
            <person name="Thompson J."/>
            <person name="Kelly L."/>
            <person name="Roggensack S."/>
            <person name="Awad L."/>
            <person name="Roache-Johnson K."/>
            <person name="Ding H."/>
            <person name="Giovannoni S.J."/>
            <person name="Moore L.R."/>
            <person name="Chisholm S.W."/>
        </authorList>
    </citation>
    <scope>NUCLEOTIDE SEQUENCE [LARGE SCALE GENOMIC DNA]</scope>
    <source>
        <strain evidence="12">PAC1</strain>
    </source>
</reference>
<dbReference type="Pfam" id="PF00528">
    <property type="entry name" value="BPD_transp_1"/>
    <property type="match status" value="1"/>
</dbReference>
<evidence type="ECO:0000256" key="8">
    <source>
        <dbReference type="ARBA" id="ARBA00023136"/>
    </source>
</evidence>
<accession>A0A0A2C4B1</accession>
<protein>
    <recommendedName>
        <fullName evidence="9">Phosphate transport system permease protein PstA</fullName>
    </recommendedName>
</protein>
<evidence type="ECO:0000256" key="9">
    <source>
        <dbReference type="RuleBase" id="RU363043"/>
    </source>
</evidence>
<dbReference type="PANTHER" id="PTHR42922:SF1">
    <property type="entry name" value="PHOSPHATE TRANSPORT SYSTEM PERMEASE PROTEIN PSTA"/>
    <property type="match status" value="1"/>
</dbReference>
<dbReference type="GO" id="GO:0005315">
    <property type="term" value="F:phosphate transmembrane transporter activity"/>
    <property type="evidence" value="ECO:0007669"/>
    <property type="project" value="InterPro"/>
</dbReference>
<comment type="caution">
    <text evidence="11">The sequence shown here is derived from an EMBL/GenBank/DDBJ whole genome shotgun (WGS) entry which is preliminary data.</text>
</comment>
<organism evidence="11 12">
    <name type="scientific">Prochlorococcus marinus str. PAC1</name>
    <dbReference type="NCBI Taxonomy" id="59924"/>
    <lineage>
        <taxon>Bacteria</taxon>
        <taxon>Bacillati</taxon>
        <taxon>Cyanobacteriota</taxon>
        <taxon>Cyanophyceae</taxon>
        <taxon>Synechococcales</taxon>
        <taxon>Prochlorococcaceae</taxon>
        <taxon>Prochlorococcus</taxon>
    </lineage>
</organism>
<keyword evidence="7 9" id="KW-1133">Transmembrane helix</keyword>
<evidence type="ECO:0000256" key="4">
    <source>
        <dbReference type="ARBA" id="ARBA00022475"/>
    </source>
</evidence>
<dbReference type="AlphaFoldDB" id="A0A0A2C4B1"/>
<evidence type="ECO:0000256" key="3">
    <source>
        <dbReference type="ARBA" id="ARBA00022448"/>
    </source>
</evidence>
<dbReference type="InterPro" id="IPR000515">
    <property type="entry name" value="MetI-like"/>
</dbReference>
<feature type="transmembrane region" description="Helical" evidence="9">
    <location>
        <begin position="23"/>
        <end position="48"/>
    </location>
</feature>
<evidence type="ECO:0000313" key="12">
    <source>
        <dbReference type="Proteomes" id="UP000030392"/>
    </source>
</evidence>
<evidence type="ECO:0000256" key="2">
    <source>
        <dbReference type="ARBA" id="ARBA00007069"/>
    </source>
</evidence>
<feature type="transmembrane region" description="Helical" evidence="9">
    <location>
        <begin position="117"/>
        <end position="140"/>
    </location>
</feature>
<keyword evidence="3" id="KW-0813">Transport</keyword>
<dbReference type="GO" id="GO:0005886">
    <property type="term" value="C:plasma membrane"/>
    <property type="evidence" value="ECO:0007669"/>
    <property type="project" value="UniProtKB-SubCell"/>
</dbReference>
<feature type="transmembrane region" description="Helical" evidence="9">
    <location>
        <begin position="79"/>
        <end position="105"/>
    </location>
</feature>
<dbReference type="RefSeq" id="WP_036907535.1">
    <property type="nucleotide sequence ID" value="NZ_CP138967.1"/>
</dbReference>
<sequence>MNYTSQKSLTYNPSLTRNIGNKALTIASALFAIISVLPLILVISYVLIKGGSYINLDTLILEPEPPGDDLLSAGGIGPAITGTFVMSVIASIISIPVGVGGGIYLAEYSKSGKFAKFIRFGSNVLAGVPSIIAGVFIYAIIVSTKILFGSMFSGIAGGISLSILMVPTIIKTTDEALKLVPNDMRRAAFGVGASKFTMITNITLPAAFSSISTGVLLALARAAGETAPLIFTALFSRYYITSFDDLFYEMGSLSVLIYNFALEPYEAQNQLAWAASFILVVVLLSLNILSRWIGTLGAFSKNKV</sequence>
<dbReference type="PROSITE" id="PS50928">
    <property type="entry name" value="ABC_TM1"/>
    <property type="match status" value="1"/>
</dbReference>
<dbReference type="CDD" id="cd06261">
    <property type="entry name" value="TM_PBP2"/>
    <property type="match status" value="1"/>
</dbReference>
<dbReference type="PANTHER" id="PTHR42922">
    <property type="entry name" value="PHOSPHATE TRANSPORT SYSTEM PERMEASE PROTEIN PSTA"/>
    <property type="match status" value="1"/>
</dbReference>
<evidence type="ECO:0000256" key="5">
    <source>
        <dbReference type="ARBA" id="ARBA00022592"/>
    </source>
</evidence>
<keyword evidence="4 9" id="KW-1003">Cell membrane</keyword>
<dbReference type="EMBL" id="JNAX01000015">
    <property type="protein sequence ID" value="KGG19735.1"/>
    <property type="molecule type" value="Genomic_DNA"/>
</dbReference>
<proteinExistence type="inferred from homology"/>
<evidence type="ECO:0000313" key="11">
    <source>
        <dbReference type="EMBL" id="KGG19735.1"/>
    </source>
</evidence>
<feature type="transmembrane region" description="Helical" evidence="9">
    <location>
        <begin position="187"/>
        <end position="208"/>
    </location>
</feature>
<comment type="subcellular location">
    <subcellularLocation>
        <location evidence="1 9">Cell membrane</location>
        <topology evidence="1 9">Multi-pass membrane protein</topology>
    </subcellularLocation>
</comment>
<dbReference type="InterPro" id="IPR035906">
    <property type="entry name" value="MetI-like_sf"/>
</dbReference>
<dbReference type="SUPFAM" id="SSF161098">
    <property type="entry name" value="MetI-like"/>
    <property type="match status" value="1"/>
</dbReference>
<dbReference type="GO" id="GO:0035435">
    <property type="term" value="P:phosphate ion transmembrane transport"/>
    <property type="evidence" value="ECO:0007669"/>
    <property type="project" value="InterPro"/>
</dbReference>
<dbReference type="Gene3D" id="1.10.3720.10">
    <property type="entry name" value="MetI-like"/>
    <property type="match status" value="1"/>
</dbReference>
<dbReference type="NCBIfam" id="TIGR00974">
    <property type="entry name" value="3a0107s02c"/>
    <property type="match status" value="1"/>
</dbReference>
<feature type="transmembrane region" description="Helical" evidence="9">
    <location>
        <begin position="271"/>
        <end position="293"/>
    </location>
</feature>
<dbReference type="InterPro" id="IPR051408">
    <property type="entry name" value="Phosphate_transprt_permease"/>
</dbReference>
<evidence type="ECO:0000256" key="1">
    <source>
        <dbReference type="ARBA" id="ARBA00004651"/>
    </source>
</evidence>
<keyword evidence="8 9" id="KW-0472">Membrane</keyword>
<comment type="similarity">
    <text evidence="2 9">Belongs to the binding-protein-dependent transport system permease family. CysTW subfamily.</text>
</comment>
<dbReference type="Proteomes" id="UP000030392">
    <property type="component" value="Unassembled WGS sequence"/>
</dbReference>
<evidence type="ECO:0000259" key="10">
    <source>
        <dbReference type="PROSITE" id="PS50928"/>
    </source>
</evidence>
<evidence type="ECO:0000256" key="6">
    <source>
        <dbReference type="ARBA" id="ARBA00022692"/>
    </source>
</evidence>
<feature type="domain" description="ABC transmembrane type-1" evidence="10">
    <location>
        <begin position="80"/>
        <end position="290"/>
    </location>
</feature>
<evidence type="ECO:0000256" key="7">
    <source>
        <dbReference type="ARBA" id="ARBA00022989"/>
    </source>
</evidence>